<dbReference type="EMBL" id="FUWP01000008">
    <property type="protein sequence ID" value="SKA34312.1"/>
    <property type="molecule type" value="Genomic_DNA"/>
</dbReference>
<dbReference type="Pfam" id="PF12704">
    <property type="entry name" value="MacB_PCD"/>
    <property type="match status" value="1"/>
</dbReference>
<evidence type="ECO:0000313" key="10">
    <source>
        <dbReference type="Proteomes" id="UP000191116"/>
    </source>
</evidence>
<proteinExistence type="predicted"/>
<dbReference type="AlphaFoldDB" id="A0A1T4T1M4"/>
<evidence type="ECO:0000259" key="7">
    <source>
        <dbReference type="Pfam" id="PF02687"/>
    </source>
</evidence>
<feature type="transmembrane region" description="Helical" evidence="6">
    <location>
        <begin position="732"/>
        <end position="762"/>
    </location>
</feature>
<keyword evidence="2" id="KW-1003">Cell membrane</keyword>
<accession>A0A1T4T1M4</accession>
<evidence type="ECO:0000256" key="1">
    <source>
        <dbReference type="ARBA" id="ARBA00004651"/>
    </source>
</evidence>
<feature type="transmembrane region" description="Helical" evidence="6">
    <location>
        <begin position="344"/>
        <end position="366"/>
    </location>
</feature>
<dbReference type="PANTHER" id="PTHR30287">
    <property type="entry name" value="MEMBRANE COMPONENT OF PREDICTED ABC SUPERFAMILY METABOLITE UPTAKE TRANSPORTER"/>
    <property type="match status" value="1"/>
</dbReference>
<evidence type="ECO:0000259" key="8">
    <source>
        <dbReference type="Pfam" id="PF12704"/>
    </source>
</evidence>
<feature type="transmembrane region" description="Helical" evidence="6">
    <location>
        <begin position="20"/>
        <end position="40"/>
    </location>
</feature>
<dbReference type="Pfam" id="PF02687">
    <property type="entry name" value="FtsX"/>
    <property type="match status" value="2"/>
</dbReference>
<evidence type="ECO:0000256" key="2">
    <source>
        <dbReference type="ARBA" id="ARBA00022475"/>
    </source>
</evidence>
<feature type="transmembrane region" description="Helical" evidence="6">
    <location>
        <begin position="279"/>
        <end position="300"/>
    </location>
</feature>
<reference evidence="9 10" key="1">
    <citation type="submission" date="2017-02" db="EMBL/GenBank/DDBJ databases">
        <authorList>
            <person name="Peterson S.W."/>
        </authorList>
    </citation>
    <scope>NUCLEOTIDE SEQUENCE [LARGE SCALE GENOMIC DNA]</scope>
    <source>
        <strain evidence="9 10">CECT 9189</strain>
    </source>
</reference>
<evidence type="ECO:0000256" key="5">
    <source>
        <dbReference type="ARBA" id="ARBA00023136"/>
    </source>
</evidence>
<name>A0A1T4T1M4_9GAMM</name>
<keyword evidence="5 6" id="KW-0472">Membrane</keyword>
<dbReference type="InterPro" id="IPR003838">
    <property type="entry name" value="ABC3_permease_C"/>
</dbReference>
<feature type="transmembrane region" description="Helical" evidence="6">
    <location>
        <begin position="782"/>
        <end position="804"/>
    </location>
</feature>
<dbReference type="OrthoDB" id="343744at2"/>
<keyword evidence="3 6" id="KW-0812">Transmembrane</keyword>
<feature type="domain" description="MacB-like periplasmic core" evidence="8">
    <location>
        <begin position="465"/>
        <end position="657"/>
    </location>
</feature>
<feature type="domain" description="ABC3 transporter permease C-terminal" evidence="7">
    <location>
        <begin position="695"/>
        <end position="810"/>
    </location>
</feature>
<feature type="transmembrane region" description="Helical" evidence="6">
    <location>
        <begin position="239"/>
        <end position="259"/>
    </location>
</feature>
<dbReference type="InterPro" id="IPR025857">
    <property type="entry name" value="MacB_PCD"/>
</dbReference>
<dbReference type="PANTHER" id="PTHR30287:SF2">
    <property type="entry name" value="BLL1001 PROTEIN"/>
    <property type="match status" value="1"/>
</dbReference>
<feature type="transmembrane region" description="Helical" evidence="6">
    <location>
        <begin position="414"/>
        <end position="440"/>
    </location>
</feature>
<evidence type="ECO:0000256" key="4">
    <source>
        <dbReference type="ARBA" id="ARBA00022989"/>
    </source>
</evidence>
<feature type="domain" description="ABC3 transporter permease C-terminal" evidence="7">
    <location>
        <begin position="246"/>
        <end position="370"/>
    </location>
</feature>
<dbReference type="InterPro" id="IPR038766">
    <property type="entry name" value="Membrane_comp_ABC_pdt"/>
</dbReference>
<feature type="transmembrane region" description="Helical" evidence="6">
    <location>
        <begin position="692"/>
        <end position="711"/>
    </location>
</feature>
<keyword evidence="4 6" id="KW-1133">Transmembrane helix</keyword>
<sequence length="819" mass="91616">MLRPVASALWGHYRRHPLQIVLVWLGLTLGIALLVGVMGVNQQAKESYRKGEQLFSNPFPYRIRHVQIGMNVPQGFYIQMRRAGLKTCAPLVEHRIVTEKQRDFQLLGIDPVAMLGAIKNSVADEHKIKLLQLMRPPYPIMLGEYLANYIGIKNGDMLTLDSGRKIGPIKVSSDSRMNDSRMIADIGLLRELQPSSGFSAIVCGEMSRKQLMKLTHILPPGLTLERQQNAKLEPLTNAFHLNLFAMGMLAFVVGLFIFYQAMSLSLAQRQPLVGLLRQLGVSGTQLAGALIGELCLWVLLGLVGGNLIGLLLAQQLLPSVAVSLNDLYNANVGLQVHWNWQWGAASLAIAVFGCAFSCTWPIVRLIKSPPARLATHLSLVRFSGREFAWQALFSCIFIIGAIVVYKVAHGQLTGFVLIAIILIASGLMMPYLLWLLFNFLGNISRKARMRWFFFDAAASLSYRGIAAMAFMLALASNIGMETMVGSFRNTTENWLEQRLAADIYIRPSMNMAPRISKWLQQQPEVEQVWWSWQKATRSNDGTIQVMSIGQSLGEKQALSVKTGIKNYWQQLHNERAVMVSESMALKHHWQPGDIINLPAPMNKHWHVVGIYYDYGNPYGQVLISQQKWQRFWPHSGQVGLAIHLKNGVKLDPLLAKLGERFRLQPERIRNNAALLKQAMTVFDRTFVVTSTLGNLTLFIAICGLFFATIAGEVSRQRQFSLLRCMGMTGVELSLLGGGQLLVIGLMTALMALPLGLLLAQLLIDVVLKHSFGWTMQMQYFPYDYLLTLGTALLVLLVAGAWPVWRLVRRSAILSLRESF</sequence>
<feature type="transmembrane region" description="Helical" evidence="6">
    <location>
        <begin position="452"/>
        <end position="474"/>
    </location>
</feature>
<dbReference type="Proteomes" id="UP000191116">
    <property type="component" value="Unassembled WGS sequence"/>
</dbReference>
<feature type="transmembrane region" description="Helical" evidence="6">
    <location>
        <begin position="387"/>
        <end position="408"/>
    </location>
</feature>
<evidence type="ECO:0000256" key="6">
    <source>
        <dbReference type="SAM" id="Phobius"/>
    </source>
</evidence>
<dbReference type="RefSeq" id="WP_080174721.1">
    <property type="nucleotide sequence ID" value="NZ_AP024854.1"/>
</dbReference>
<protein>
    <submittedName>
        <fullName evidence="9">FtsX-like permease family protein</fullName>
    </submittedName>
</protein>
<comment type="subcellular location">
    <subcellularLocation>
        <location evidence="1">Cell membrane</location>
        <topology evidence="1">Multi-pass membrane protein</topology>
    </subcellularLocation>
</comment>
<organism evidence="9 10">
    <name type="scientific">Photobacterium toruni</name>
    <dbReference type="NCBI Taxonomy" id="1935446"/>
    <lineage>
        <taxon>Bacteria</taxon>
        <taxon>Pseudomonadati</taxon>
        <taxon>Pseudomonadota</taxon>
        <taxon>Gammaproteobacteria</taxon>
        <taxon>Vibrionales</taxon>
        <taxon>Vibrionaceae</taxon>
        <taxon>Photobacterium</taxon>
    </lineage>
</organism>
<dbReference type="GO" id="GO:0005886">
    <property type="term" value="C:plasma membrane"/>
    <property type="evidence" value="ECO:0007669"/>
    <property type="project" value="UniProtKB-SubCell"/>
</dbReference>
<evidence type="ECO:0000256" key="3">
    <source>
        <dbReference type="ARBA" id="ARBA00022692"/>
    </source>
</evidence>
<gene>
    <name evidence="9" type="ORF">CZ814_01894</name>
</gene>
<feature type="transmembrane region" description="Helical" evidence="6">
    <location>
        <begin position="307"/>
        <end position="324"/>
    </location>
</feature>
<evidence type="ECO:0000313" key="9">
    <source>
        <dbReference type="EMBL" id="SKA34312.1"/>
    </source>
</evidence>